<keyword evidence="4" id="KW-1185">Reference proteome</keyword>
<dbReference type="EMBL" id="JACRSN010000009">
    <property type="protein sequence ID" value="MBC8533792.1"/>
    <property type="molecule type" value="Genomic_DNA"/>
</dbReference>
<dbReference type="RefSeq" id="WP_249319448.1">
    <property type="nucleotide sequence ID" value="NZ_JACRSN010000009.1"/>
</dbReference>
<keyword evidence="1" id="KW-0472">Membrane</keyword>
<reference evidence="3" key="1">
    <citation type="submission" date="2020-08" db="EMBL/GenBank/DDBJ databases">
        <title>Genome public.</title>
        <authorList>
            <person name="Liu C."/>
            <person name="Sun Q."/>
        </authorList>
    </citation>
    <scope>NUCLEOTIDE SEQUENCE</scope>
    <source>
        <strain evidence="3">NSJ-40</strain>
    </source>
</reference>
<organism evidence="3 4">
    <name type="scientific">Yeguia hominis</name>
    <dbReference type="NCBI Taxonomy" id="2763662"/>
    <lineage>
        <taxon>Bacteria</taxon>
        <taxon>Bacillati</taxon>
        <taxon>Bacillota</taxon>
        <taxon>Clostridia</taxon>
        <taxon>Eubacteriales</taxon>
        <taxon>Yeguiaceae</taxon>
        <taxon>Yeguia</taxon>
    </lineage>
</organism>
<evidence type="ECO:0000313" key="4">
    <source>
        <dbReference type="Proteomes" id="UP000651482"/>
    </source>
</evidence>
<dbReference type="GO" id="GO:0008235">
    <property type="term" value="F:metalloexopeptidase activity"/>
    <property type="evidence" value="ECO:0007669"/>
    <property type="project" value="InterPro"/>
</dbReference>
<dbReference type="Gene3D" id="3.40.630.10">
    <property type="entry name" value="Zn peptidases"/>
    <property type="match status" value="1"/>
</dbReference>
<keyword evidence="1" id="KW-0812">Transmembrane</keyword>
<dbReference type="PANTHER" id="PTHR12147">
    <property type="entry name" value="METALLOPEPTIDASE M28 FAMILY MEMBER"/>
    <property type="match status" value="1"/>
</dbReference>
<keyword evidence="1" id="KW-1133">Transmembrane helix</keyword>
<dbReference type="AlphaFoldDB" id="A0A926HN37"/>
<proteinExistence type="predicted"/>
<protein>
    <submittedName>
        <fullName evidence="3">M28 family peptidase</fullName>
    </submittedName>
</protein>
<gene>
    <name evidence="3" type="ORF">IAG03_07200</name>
</gene>
<feature type="domain" description="Peptidase M28" evidence="2">
    <location>
        <begin position="147"/>
        <end position="303"/>
    </location>
</feature>
<sequence>MTRFSQEILEKWQVRKTRRQKAAFRRRLTDKLSAAGYPVFEERHGLTSGTVNVVVGDADRADLLFTAHYDTCAVLPFPNFIAPRNLFVSVLYQLFLVLLLVALSICVQQMVFWITKSGEASFFAYLLALLLFCALLLFGPANRHTSNDNTSGVIALTEAILSLSPEALADRKIAFVFFDREECGLIGSSAFRRRHKKTLRNTAVVNFDCVSDGDTLLFAANRRFVADGALFEKFQEALPADPQKKAVVCSSASIFYPSDQIGFQKYAVVAALRKSRLFGLYLSRIHTPRDTVFDETNLDLLRRFILRLSESSGA</sequence>
<dbReference type="Pfam" id="PF04389">
    <property type="entry name" value="Peptidase_M28"/>
    <property type="match status" value="1"/>
</dbReference>
<dbReference type="InterPro" id="IPR045175">
    <property type="entry name" value="M28_fam"/>
</dbReference>
<accession>A0A926HN37</accession>
<dbReference type="SUPFAM" id="SSF53187">
    <property type="entry name" value="Zn-dependent exopeptidases"/>
    <property type="match status" value="1"/>
</dbReference>
<feature type="transmembrane region" description="Helical" evidence="1">
    <location>
        <begin position="90"/>
        <end position="114"/>
    </location>
</feature>
<evidence type="ECO:0000259" key="2">
    <source>
        <dbReference type="Pfam" id="PF04389"/>
    </source>
</evidence>
<evidence type="ECO:0000313" key="3">
    <source>
        <dbReference type="EMBL" id="MBC8533792.1"/>
    </source>
</evidence>
<name>A0A926HN37_9FIRM</name>
<feature type="transmembrane region" description="Helical" evidence="1">
    <location>
        <begin position="120"/>
        <end position="138"/>
    </location>
</feature>
<dbReference type="PANTHER" id="PTHR12147:SF26">
    <property type="entry name" value="PEPTIDASE M28 DOMAIN-CONTAINING PROTEIN"/>
    <property type="match status" value="1"/>
</dbReference>
<dbReference type="Proteomes" id="UP000651482">
    <property type="component" value="Unassembled WGS sequence"/>
</dbReference>
<dbReference type="InterPro" id="IPR007484">
    <property type="entry name" value="Peptidase_M28"/>
</dbReference>
<evidence type="ECO:0000256" key="1">
    <source>
        <dbReference type="SAM" id="Phobius"/>
    </source>
</evidence>
<dbReference type="GO" id="GO:0006508">
    <property type="term" value="P:proteolysis"/>
    <property type="evidence" value="ECO:0007669"/>
    <property type="project" value="InterPro"/>
</dbReference>
<comment type="caution">
    <text evidence="3">The sequence shown here is derived from an EMBL/GenBank/DDBJ whole genome shotgun (WGS) entry which is preliminary data.</text>
</comment>